<comment type="subunit">
    <text evidence="6">Monomer.</text>
</comment>
<dbReference type="InterPro" id="IPR001714">
    <property type="entry name" value="Pept_M24_MAP"/>
</dbReference>
<feature type="binding site" evidence="6">
    <location>
        <position position="103"/>
    </location>
    <ligand>
        <name>a divalent metal cation</name>
        <dbReference type="ChEBI" id="CHEBI:60240"/>
        <label>1</label>
    </ligand>
</feature>
<keyword evidence="10" id="KW-1185">Reference proteome</keyword>
<comment type="function">
    <text evidence="1 6">Removes the N-terminal methionine from nascent proteins. The N-terminal methionine is often cleaved when the second residue in the primary sequence is small and uncharged (Met-Ala-, Cys, Gly, Pro, Ser, Thr, or Val). Requires deformylation of the N(alpha)-formylated initiator methionine before it can be hydrolyzed.</text>
</comment>
<dbReference type="PANTHER" id="PTHR43330:SF27">
    <property type="entry name" value="METHIONINE AMINOPEPTIDASE"/>
    <property type="match status" value="1"/>
</dbReference>
<dbReference type="Gene3D" id="3.90.230.10">
    <property type="entry name" value="Creatinase/methionine aminopeptidase superfamily"/>
    <property type="match status" value="1"/>
</dbReference>
<keyword evidence="2 6" id="KW-0031">Aminopeptidase</keyword>
<evidence type="ECO:0000256" key="3">
    <source>
        <dbReference type="ARBA" id="ARBA00022670"/>
    </source>
</evidence>
<evidence type="ECO:0000256" key="2">
    <source>
        <dbReference type="ARBA" id="ARBA00022438"/>
    </source>
</evidence>
<dbReference type="Pfam" id="PF00557">
    <property type="entry name" value="Peptidase_M24"/>
    <property type="match status" value="1"/>
</dbReference>
<comment type="similarity">
    <text evidence="6">Belongs to the peptidase M24A family. Methionine aminopeptidase type 1 subfamily.</text>
</comment>
<evidence type="ECO:0000256" key="6">
    <source>
        <dbReference type="HAMAP-Rule" id="MF_01974"/>
    </source>
</evidence>
<proteinExistence type="inferred from homology"/>
<keyword evidence="3 6" id="KW-0645">Protease</keyword>
<comment type="cofactor">
    <cofactor evidence="6">
        <name>Co(2+)</name>
        <dbReference type="ChEBI" id="CHEBI:48828"/>
    </cofactor>
    <cofactor evidence="6">
        <name>Zn(2+)</name>
        <dbReference type="ChEBI" id="CHEBI:29105"/>
    </cofactor>
    <cofactor evidence="6">
        <name>Mn(2+)</name>
        <dbReference type="ChEBI" id="CHEBI:29035"/>
    </cofactor>
    <cofactor evidence="6">
        <name>Fe(2+)</name>
        <dbReference type="ChEBI" id="CHEBI:29033"/>
    </cofactor>
    <text evidence="6">Binds 2 divalent metal cations per subunit. Has a high-affinity and a low affinity metal-binding site. The true nature of the physiological cofactor is under debate. The enzyme is active with cobalt, zinc, manganese or divalent iron ions. Most likely, methionine aminopeptidases function as mononuclear Fe(2+)-metalloproteases under physiological conditions, and the catalytically relevant metal-binding site has been assigned to the histidine-containing high-affinity site.</text>
</comment>
<dbReference type="SUPFAM" id="SSF55920">
    <property type="entry name" value="Creatinase/aminopeptidase"/>
    <property type="match status" value="1"/>
</dbReference>
<dbReference type="PRINTS" id="PR00599">
    <property type="entry name" value="MAPEPTIDASE"/>
</dbReference>
<evidence type="ECO:0000256" key="7">
    <source>
        <dbReference type="RuleBase" id="RU003653"/>
    </source>
</evidence>
<evidence type="ECO:0000259" key="8">
    <source>
        <dbReference type="Pfam" id="PF00557"/>
    </source>
</evidence>
<dbReference type="InterPro" id="IPR002467">
    <property type="entry name" value="Pept_M24A_MAP1"/>
</dbReference>
<dbReference type="HAMAP" id="MF_01974">
    <property type="entry name" value="MetAP_1"/>
    <property type="match status" value="1"/>
</dbReference>
<feature type="binding site" evidence="6">
    <location>
        <position position="231"/>
    </location>
    <ligand>
        <name>a divalent metal cation</name>
        <dbReference type="ChEBI" id="CHEBI:60240"/>
        <label>1</label>
    </ligand>
</feature>
<dbReference type="Proteomes" id="UP001191004">
    <property type="component" value="Unassembled WGS sequence"/>
</dbReference>
<name>A0ABY0FKK0_9BACT</name>
<feature type="binding site" evidence="6">
    <location>
        <position position="166"/>
    </location>
    <ligand>
        <name>a divalent metal cation</name>
        <dbReference type="ChEBI" id="CHEBI:60240"/>
        <label>2</label>
        <note>catalytic</note>
    </ligand>
</feature>
<feature type="binding site" evidence="6">
    <location>
        <position position="231"/>
    </location>
    <ligand>
        <name>a divalent metal cation</name>
        <dbReference type="ChEBI" id="CHEBI:60240"/>
        <label>2</label>
        <note>catalytic</note>
    </ligand>
</feature>
<dbReference type="InterPro" id="IPR036005">
    <property type="entry name" value="Creatinase/aminopeptidase-like"/>
</dbReference>
<dbReference type="PANTHER" id="PTHR43330">
    <property type="entry name" value="METHIONINE AMINOPEPTIDASE"/>
    <property type="match status" value="1"/>
</dbReference>
<dbReference type="NCBIfam" id="TIGR00500">
    <property type="entry name" value="met_pdase_I"/>
    <property type="match status" value="1"/>
</dbReference>
<evidence type="ECO:0000256" key="1">
    <source>
        <dbReference type="ARBA" id="ARBA00002521"/>
    </source>
</evidence>
<comment type="catalytic activity">
    <reaction evidence="6 7">
        <text>Release of N-terminal amino acids, preferentially methionine, from peptides and arylamides.</text>
        <dbReference type="EC" id="3.4.11.18"/>
    </reaction>
</comment>
<dbReference type="GO" id="GO:0004239">
    <property type="term" value="F:initiator methionyl aminopeptidase activity"/>
    <property type="evidence" value="ECO:0007669"/>
    <property type="project" value="UniProtKB-EC"/>
</dbReference>
<reference evidence="9 10" key="1">
    <citation type="journal article" date="2018" name="bioRxiv">
        <title>Evidence of independent acquisition and adaption of ultra-small bacteria to human hosts across the highly diverse yet reduced genomes of the phylum Saccharibacteria.</title>
        <authorList>
            <person name="McLean J.S."/>
            <person name="Bor B."/>
            <person name="To T.T."/>
            <person name="Liu Q."/>
            <person name="Kearns K.A."/>
            <person name="Solden L.M."/>
            <person name="Wrighton K.C."/>
            <person name="He X."/>
            <person name="Shi W."/>
        </authorList>
    </citation>
    <scope>NUCLEOTIDE SEQUENCE [LARGE SCALE GENOMIC DNA]</scope>
    <source>
        <strain evidence="9 10">TM7_KMM_G3_1_HOT_351</strain>
    </source>
</reference>
<evidence type="ECO:0000256" key="5">
    <source>
        <dbReference type="ARBA" id="ARBA00022801"/>
    </source>
</evidence>
<dbReference type="CDD" id="cd01086">
    <property type="entry name" value="MetAP1"/>
    <property type="match status" value="1"/>
</dbReference>
<keyword evidence="5 6" id="KW-0378">Hydrolase</keyword>
<evidence type="ECO:0000313" key="9">
    <source>
        <dbReference type="EMBL" id="RYC73915.1"/>
    </source>
</evidence>
<comment type="caution">
    <text evidence="9">The sequence shown here is derived from an EMBL/GenBank/DDBJ whole genome shotgun (WGS) entry which is preliminary data.</text>
</comment>
<organism evidence="9 10">
    <name type="scientific">Candidatus Nanosyncoccus nanoralicus</name>
    <dbReference type="NCBI Taxonomy" id="2171996"/>
    <lineage>
        <taxon>Bacteria</taxon>
        <taxon>Candidatus Saccharimonadota</taxon>
        <taxon>Candidatus Nanosyncoccalia</taxon>
        <taxon>Candidatus Nanosyncoccales</taxon>
        <taxon>Candidatus Nanosyncoccaceae</taxon>
        <taxon>Candidatus Nanosyncoccus</taxon>
    </lineage>
</organism>
<feature type="binding site" evidence="6">
    <location>
        <position position="173"/>
    </location>
    <ligand>
        <name>substrate</name>
    </ligand>
</feature>
<dbReference type="RefSeq" id="WP_129604117.1">
    <property type="nucleotide sequence ID" value="NZ_PRLL01000002.1"/>
</dbReference>
<feature type="binding site" evidence="6">
    <location>
        <position position="92"/>
    </location>
    <ligand>
        <name>a divalent metal cation</name>
        <dbReference type="ChEBI" id="CHEBI:60240"/>
        <label>1</label>
    </ligand>
</feature>
<dbReference type="InterPro" id="IPR000994">
    <property type="entry name" value="Pept_M24"/>
</dbReference>
<evidence type="ECO:0000313" key="10">
    <source>
        <dbReference type="Proteomes" id="UP001191004"/>
    </source>
</evidence>
<accession>A0ABY0FKK0</accession>
<protein>
    <recommendedName>
        <fullName evidence="6 7">Methionine aminopeptidase</fullName>
        <shortName evidence="6">MAP</shortName>
        <shortName evidence="6">MetAP</shortName>
        <ecNumber evidence="6 7">3.4.11.18</ecNumber>
    </recommendedName>
    <alternativeName>
        <fullName evidence="6">Peptidase M</fullName>
    </alternativeName>
</protein>
<feature type="binding site" evidence="6">
    <location>
        <position position="199"/>
    </location>
    <ligand>
        <name>a divalent metal cation</name>
        <dbReference type="ChEBI" id="CHEBI:60240"/>
        <label>2</label>
        <note>catalytic</note>
    </ligand>
</feature>
<sequence>MDIQKITAMREGGKILGTILAELRDYVDVGMTKRQLDTWVRKKITEAGAIVSYDQLPQKFPGAICISVNDELVHGAPNSDYALQDGDKVSFDLVIGYKGYHTDAAFTTTVGKASPAVKQMIKTTEKSLWAGIATVAPGTHLGDIGYAVETVLRRGHLGVIENYVGHFIGKSMHMEPEVPNFGKRGRGYILQPGDTLCIEPMSSLGKPYNHVSPENGWDVVLSDGSIGCHCEHTILVTETGFEVLTLPNCPEE</sequence>
<feature type="binding site" evidence="6">
    <location>
        <position position="103"/>
    </location>
    <ligand>
        <name>a divalent metal cation</name>
        <dbReference type="ChEBI" id="CHEBI:60240"/>
        <label>2</label>
        <note>catalytic</note>
    </ligand>
</feature>
<dbReference type="EC" id="3.4.11.18" evidence="6 7"/>
<gene>
    <name evidence="6 9" type="primary">map</name>
    <name evidence="9" type="ORF">G3KMM_00143</name>
</gene>
<dbReference type="EMBL" id="PRLL01000002">
    <property type="protein sequence ID" value="RYC73915.1"/>
    <property type="molecule type" value="Genomic_DNA"/>
</dbReference>
<feature type="binding site" evidence="6">
    <location>
        <position position="74"/>
    </location>
    <ligand>
        <name>substrate</name>
    </ligand>
</feature>
<reference evidence="9 10" key="2">
    <citation type="journal article" date="2020" name="Cell Rep.">
        <title>Acquisition and Adaptation of Ultra-small Parasitic Reduced Genome Bacteria to Mammalian Hosts.</title>
        <authorList>
            <person name="McLean J.S."/>
            <person name="Bor B."/>
            <person name="Kerns K.A."/>
            <person name="Liu Q."/>
            <person name="To T.T."/>
            <person name="Solden L."/>
            <person name="Hendrickson E.L."/>
            <person name="Wrighton K."/>
            <person name="Shi W."/>
            <person name="He X."/>
        </authorList>
    </citation>
    <scope>NUCLEOTIDE SEQUENCE [LARGE SCALE GENOMIC DNA]</scope>
    <source>
        <strain evidence="9 10">TM7_KMM_G3_1_HOT_351</strain>
    </source>
</reference>
<feature type="domain" description="Peptidase M24" evidence="8">
    <location>
        <begin position="8"/>
        <end position="238"/>
    </location>
</feature>
<keyword evidence="4 6" id="KW-0479">Metal-binding</keyword>
<evidence type="ECO:0000256" key="4">
    <source>
        <dbReference type="ARBA" id="ARBA00022723"/>
    </source>
</evidence>